<proteinExistence type="predicted"/>
<evidence type="ECO:0000313" key="4">
    <source>
        <dbReference type="Proteomes" id="UP001218218"/>
    </source>
</evidence>
<accession>A0AAD6YZP1</accession>
<feature type="compositionally biased region" description="Basic and acidic residues" evidence="1">
    <location>
        <begin position="78"/>
        <end position="87"/>
    </location>
</feature>
<dbReference type="Pfam" id="PF20149">
    <property type="entry name" value="DUF6532"/>
    <property type="match status" value="1"/>
</dbReference>
<evidence type="ECO:0000256" key="1">
    <source>
        <dbReference type="SAM" id="MobiDB-lite"/>
    </source>
</evidence>
<dbReference type="EMBL" id="JARIHO010000116">
    <property type="protein sequence ID" value="KAJ7302441.1"/>
    <property type="molecule type" value="Genomic_DNA"/>
</dbReference>
<protein>
    <recommendedName>
        <fullName evidence="2">DUF6532 domain-containing protein</fullName>
    </recommendedName>
</protein>
<feature type="compositionally biased region" description="Polar residues" evidence="1">
    <location>
        <begin position="34"/>
        <end position="77"/>
    </location>
</feature>
<feature type="compositionally biased region" description="Polar residues" evidence="1">
    <location>
        <begin position="104"/>
        <end position="126"/>
    </location>
</feature>
<dbReference type="InterPro" id="IPR045341">
    <property type="entry name" value="DUF6532"/>
</dbReference>
<keyword evidence="4" id="KW-1185">Reference proteome</keyword>
<reference evidence="3" key="1">
    <citation type="submission" date="2023-03" db="EMBL/GenBank/DDBJ databases">
        <title>Massive genome expansion in bonnet fungi (Mycena s.s.) driven by repeated elements and novel gene families across ecological guilds.</title>
        <authorList>
            <consortium name="Lawrence Berkeley National Laboratory"/>
            <person name="Harder C.B."/>
            <person name="Miyauchi S."/>
            <person name="Viragh M."/>
            <person name="Kuo A."/>
            <person name="Thoen E."/>
            <person name="Andreopoulos B."/>
            <person name="Lu D."/>
            <person name="Skrede I."/>
            <person name="Drula E."/>
            <person name="Henrissat B."/>
            <person name="Morin E."/>
            <person name="Kohler A."/>
            <person name="Barry K."/>
            <person name="LaButti K."/>
            <person name="Morin E."/>
            <person name="Salamov A."/>
            <person name="Lipzen A."/>
            <person name="Mereny Z."/>
            <person name="Hegedus B."/>
            <person name="Baldrian P."/>
            <person name="Stursova M."/>
            <person name="Weitz H."/>
            <person name="Taylor A."/>
            <person name="Grigoriev I.V."/>
            <person name="Nagy L.G."/>
            <person name="Martin F."/>
            <person name="Kauserud H."/>
        </authorList>
    </citation>
    <scope>NUCLEOTIDE SEQUENCE</scope>
    <source>
        <strain evidence="3">CBHHK002</strain>
    </source>
</reference>
<evidence type="ECO:0000259" key="2">
    <source>
        <dbReference type="Pfam" id="PF20149"/>
    </source>
</evidence>
<feature type="region of interest" description="Disordered" evidence="1">
    <location>
        <begin position="1"/>
        <end position="165"/>
    </location>
</feature>
<feature type="domain" description="DUF6532" evidence="2">
    <location>
        <begin position="185"/>
        <end position="394"/>
    </location>
</feature>
<sequence length="438" mass="48543">MAYLRSGIIDSESNDDRRSVQQPLRPDSNEQQRHSNPNASFSAPLQQAPSGSPSPTLYHGSSSQGRIFQSSEPVTSSESRDVLNDHHARNRTPKPPNPIHLEQIANSSLGSGRSGPGHTTSQNSRPSIHAHESDDSDSDSNSDSSNDSKLRLRRNSRHPPTADNAKPYHLRYYAAYPIWTKVLVRAKLAFQVYLLSTRGFPATNDAKKEGQECITEAISFRGQKGDQIEPEREMDKAMIKLVTDEASTFRGDVKKIVRAELPAYYSLFPDGKAINPDTGVRYTQPEREAYCAKEVKGLLIDGNFLNSGSAYNENMNHIALGMCLRKVIYDGKSSLASLFPATFKDSVPPKAVGLIATVMYNCLEEMATGRLHKISFSGEAYEGFYDEILESIEDLLKSDNGAEFKQQLKEWAGVKGKRSERTGGRRLGIKLNLLRPGH</sequence>
<organism evidence="3 4">
    <name type="scientific">Mycena albidolilacea</name>
    <dbReference type="NCBI Taxonomy" id="1033008"/>
    <lineage>
        <taxon>Eukaryota</taxon>
        <taxon>Fungi</taxon>
        <taxon>Dikarya</taxon>
        <taxon>Basidiomycota</taxon>
        <taxon>Agaricomycotina</taxon>
        <taxon>Agaricomycetes</taxon>
        <taxon>Agaricomycetidae</taxon>
        <taxon>Agaricales</taxon>
        <taxon>Marasmiineae</taxon>
        <taxon>Mycenaceae</taxon>
        <taxon>Mycena</taxon>
    </lineage>
</organism>
<gene>
    <name evidence="3" type="ORF">DFH08DRAFT_905252</name>
</gene>
<dbReference type="AlphaFoldDB" id="A0AAD6YZP1"/>
<comment type="caution">
    <text evidence="3">The sequence shown here is derived from an EMBL/GenBank/DDBJ whole genome shotgun (WGS) entry which is preliminary data.</text>
</comment>
<name>A0AAD6YZP1_9AGAR</name>
<evidence type="ECO:0000313" key="3">
    <source>
        <dbReference type="EMBL" id="KAJ7302441.1"/>
    </source>
</evidence>
<dbReference type="Proteomes" id="UP001218218">
    <property type="component" value="Unassembled WGS sequence"/>
</dbReference>